<dbReference type="Pfam" id="PF11138">
    <property type="entry name" value="DUF2911"/>
    <property type="match status" value="1"/>
</dbReference>
<evidence type="ECO:0008006" key="4">
    <source>
        <dbReference type="Google" id="ProtNLM"/>
    </source>
</evidence>
<protein>
    <recommendedName>
        <fullName evidence="4">DUF2911 domain-containing protein</fullName>
    </recommendedName>
</protein>
<dbReference type="AlphaFoldDB" id="A0A7W7ZAZ1"/>
<proteinExistence type="predicted"/>
<keyword evidence="3" id="KW-1185">Reference proteome</keyword>
<organism evidence="2 3">
    <name type="scientific">Granulicella aggregans</name>
    <dbReference type="NCBI Taxonomy" id="474949"/>
    <lineage>
        <taxon>Bacteria</taxon>
        <taxon>Pseudomonadati</taxon>
        <taxon>Acidobacteriota</taxon>
        <taxon>Terriglobia</taxon>
        <taxon>Terriglobales</taxon>
        <taxon>Acidobacteriaceae</taxon>
        <taxon>Granulicella</taxon>
    </lineage>
</organism>
<feature type="chain" id="PRO_5030943418" description="DUF2911 domain-containing protein" evidence="1">
    <location>
        <begin position="19"/>
        <end position="182"/>
    </location>
</feature>
<dbReference type="Proteomes" id="UP000540989">
    <property type="component" value="Unassembled WGS sequence"/>
</dbReference>
<reference evidence="2 3" key="1">
    <citation type="submission" date="2020-08" db="EMBL/GenBank/DDBJ databases">
        <title>Genomic Encyclopedia of Type Strains, Phase IV (KMG-V): Genome sequencing to study the core and pangenomes of soil and plant-associated prokaryotes.</title>
        <authorList>
            <person name="Whitman W."/>
        </authorList>
    </citation>
    <scope>NUCLEOTIDE SEQUENCE [LARGE SCALE GENOMIC DNA]</scope>
    <source>
        <strain evidence="2 3">M8UP14</strain>
    </source>
</reference>
<evidence type="ECO:0000313" key="2">
    <source>
        <dbReference type="EMBL" id="MBB5056560.1"/>
    </source>
</evidence>
<dbReference type="EMBL" id="JACHIP010000002">
    <property type="protein sequence ID" value="MBB5056560.1"/>
    <property type="molecule type" value="Genomic_DNA"/>
</dbReference>
<dbReference type="RefSeq" id="WP_184214573.1">
    <property type="nucleotide sequence ID" value="NZ_JACHIP010000002.1"/>
</dbReference>
<sequence>MFLRSLACTLLLASSTLAVPTLGCAAQTADSGKPLASPAATAMATVGDAKITIAYNAPSVRGRKIVGGLVPYGKVWRTGANPATTITTTSDLHFGKLLVPAGTHTIYSYPSEKEWLLILNKQTGQWGTEYDITQDLGRVPMTAKPMASPQEVMSISFENTTATSAELHVRWEKTDEFVKITK</sequence>
<comment type="caution">
    <text evidence="2">The sequence shown here is derived from an EMBL/GenBank/DDBJ whole genome shotgun (WGS) entry which is preliminary data.</text>
</comment>
<evidence type="ECO:0000313" key="3">
    <source>
        <dbReference type="Proteomes" id="UP000540989"/>
    </source>
</evidence>
<accession>A0A7W7ZAZ1</accession>
<dbReference type="InterPro" id="IPR021314">
    <property type="entry name" value="DUF2911"/>
</dbReference>
<feature type="signal peptide" evidence="1">
    <location>
        <begin position="1"/>
        <end position="18"/>
    </location>
</feature>
<gene>
    <name evidence="2" type="ORF">HDF16_001245</name>
</gene>
<name>A0A7W7ZAZ1_9BACT</name>
<keyword evidence="1" id="KW-0732">Signal</keyword>
<evidence type="ECO:0000256" key="1">
    <source>
        <dbReference type="SAM" id="SignalP"/>
    </source>
</evidence>